<evidence type="ECO:0000313" key="5">
    <source>
        <dbReference type="EMBL" id="SEO21462.1"/>
    </source>
</evidence>
<evidence type="ECO:0000313" key="6">
    <source>
        <dbReference type="Proteomes" id="UP000181951"/>
    </source>
</evidence>
<feature type="domain" description="NAD-dependent epimerase/dehydratase" evidence="4">
    <location>
        <begin position="22"/>
        <end position="133"/>
    </location>
</feature>
<dbReference type="SUPFAM" id="SSF51735">
    <property type="entry name" value="NAD(P)-binding Rossmann-fold domains"/>
    <property type="match status" value="1"/>
</dbReference>
<dbReference type="PANTHER" id="PTHR43669">
    <property type="entry name" value="5-KETO-D-GLUCONATE 5-REDUCTASE"/>
    <property type="match status" value="1"/>
</dbReference>
<proteinExistence type="inferred from homology"/>
<evidence type="ECO:0000256" key="2">
    <source>
        <dbReference type="ARBA" id="ARBA00023002"/>
    </source>
</evidence>
<evidence type="ECO:0000256" key="3">
    <source>
        <dbReference type="SAM" id="MobiDB-lite"/>
    </source>
</evidence>
<dbReference type="Proteomes" id="UP000181951">
    <property type="component" value="Unassembled WGS sequence"/>
</dbReference>
<keyword evidence="6" id="KW-1185">Reference proteome</keyword>
<evidence type="ECO:0000256" key="1">
    <source>
        <dbReference type="ARBA" id="ARBA00006484"/>
    </source>
</evidence>
<feature type="region of interest" description="Disordered" evidence="3">
    <location>
        <begin position="1"/>
        <end position="20"/>
    </location>
</feature>
<dbReference type="OrthoDB" id="7211155at2"/>
<dbReference type="InterPro" id="IPR001509">
    <property type="entry name" value="Epimerase_deHydtase"/>
</dbReference>
<evidence type="ECO:0000259" key="4">
    <source>
        <dbReference type="Pfam" id="PF01370"/>
    </source>
</evidence>
<gene>
    <name evidence="5" type="ORF">SAMN05216267_102027</name>
</gene>
<keyword evidence="2" id="KW-0560">Oxidoreductase</keyword>
<dbReference type="PANTHER" id="PTHR43669:SF3">
    <property type="entry name" value="ALCOHOL DEHYDROGENASE, PUTATIVE (AFU_ORTHOLOGUE AFUA_3G03445)-RELATED"/>
    <property type="match status" value="1"/>
</dbReference>
<name>A0A1H8MVS1_9ACTN</name>
<dbReference type="RefSeq" id="WP_075017291.1">
    <property type="nucleotide sequence ID" value="NZ_FODD01000020.1"/>
</dbReference>
<dbReference type="EMBL" id="FODD01000020">
    <property type="protein sequence ID" value="SEO21462.1"/>
    <property type="molecule type" value="Genomic_DNA"/>
</dbReference>
<dbReference type="GO" id="GO:0016491">
    <property type="term" value="F:oxidoreductase activity"/>
    <property type="evidence" value="ECO:0007669"/>
    <property type="project" value="UniProtKB-KW"/>
</dbReference>
<accession>A0A1H8MVS1</accession>
<organism evidence="5 6">
    <name type="scientific">Actinacidiphila rubida</name>
    <dbReference type="NCBI Taxonomy" id="310780"/>
    <lineage>
        <taxon>Bacteria</taxon>
        <taxon>Bacillati</taxon>
        <taxon>Actinomycetota</taxon>
        <taxon>Actinomycetes</taxon>
        <taxon>Kitasatosporales</taxon>
        <taxon>Streptomycetaceae</taxon>
        <taxon>Actinacidiphila</taxon>
    </lineage>
</organism>
<dbReference type="InterPro" id="IPR036291">
    <property type="entry name" value="NAD(P)-bd_dom_sf"/>
</dbReference>
<sequence>MSTTPAHTAPDTTDTRTTPGSALVIGAAGSIGRAAADALGAAGARVLAAGRERDATDPAQVAALLAEADPDLVVVAAGARPRMAPVAAQDWESFSAAWNVDVRIAYEVGRAVLARPLRPGSTVVIVSSGAALGGSPLSGGYAGAKRMQMFLAGYLQGAADARASGIRFVALVPGQLVAGTPIGEAAAAAYGAQDGQSPADYLAAHYPVPLDPPAVARGILALAGGAGPAGATALIVTAEGRLRPL</sequence>
<comment type="similarity">
    <text evidence="1">Belongs to the short-chain dehydrogenases/reductases (SDR) family.</text>
</comment>
<dbReference type="AlphaFoldDB" id="A0A1H8MVS1"/>
<dbReference type="STRING" id="310780.SAMN05216267_102027"/>
<protein>
    <submittedName>
        <fullName evidence="5">NAD(P)-dependent dehydrogenase, short-chain alcohol dehydrogenase family</fullName>
    </submittedName>
</protein>
<dbReference type="Gene3D" id="3.40.50.720">
    <property type="entry name" value="NAD(P)-binding Rossmann-like Domain"/>
    <property type="match status" value="1"/>
</dbReference>
<feature type="compositionally biased region" description="Low complexity" evidence="3">
    <location>
        <begin position="1"/>
        <end position="19"/>
    </location>
</feature>
<dbReference type="Pfam" id="PF01370">
    <property type="entry name" value="Epimerase"/>
    <property type="match status" value="1"/>
</dbReference>
<reference evidence="5 6" key="1">
    <citation type="submission" date="2016-10" db="EMBL/GenBank/DDBJ databases">
        <authorList>
            <person name="de Groot N.N."/>
        </authorList>
    </citation>
    <scope>NUCLEOTIDE SEQUENCE [LARGE SCALE GENOMIC DNA]</scope>
    <source>
        <strain evidence="5 6">CGMCC 4.2026</strain>
    </source>
</reference>